<dbReference type="PANTHER" id="PTHR43705">
    <property type="entry name" value="HYDROXYACYLGLUTATHIONE HYDROLASE"/>
    <property type="match status" value="1"/>
</dbReference>
<feature type="binding site" evidence="7">
    <location>
        <position position="132"/>
    </location>
    <ligand>
        <name>Zn(2+)</name>
        <dbReference type="ChEBI" id="CHEBI:29105"/>
        <label>1</label>
    </ligand>
</feature>
<keyword evidence="4 7" id="KW-0479">Metal-binding</keyword>
<accession>A0ABS8G6L3</accession>
<comment type="catalytic activity">
    <reaction evidence="1 7">
        <text>an S-(2-hydroxyacyl)glutathione + H2O = a 2-hydroxy carboxylate + glutathione + H(+)</text>
        <dbReference type="Rhea" id="RHEA:21864"/>
        <dbReference type="ChEBI" id="CHEBI:15377"/>
        <dbReference type="ChEBI" id="CHEBI:15378"/>
        <dbReference type="ChEBI" id="CHEBI:57925"/>
        <dbReference type="ChEBI" id="CHEBI:58896"/>
        <dbReference type="ChEBI" id="CHEBI:71261"/>
        <dbReference type="EC" id="3.1.2.6"/>
    </reaction>
</comment>
<dbReference type="CDD" id="cd07723">
    <property type="entry name" value="hydroxyacylglutathione_hydrolase_MBL-fold"/>
    <property type="match status" value="1"/>
</dbReference>
<feature type="binding site" evidence="7">
    <location>
        <position position="56"/>
    </location>
    <ligand>
        <name>Zn(2+)</name>
        <dbReference type="ChEBI" id="CHEBI:29105"/>
        <label>1</label>
    </ligand>
</feature>
<dbReference type="EMBL" id="JAJEWP010000001">
    <property type="protein sequence ID" value="MCC2616190.1"/>
    <property type="molecule type" value="Genomic_DNA"/>
</dbReference>
<evidence type="ECO:0000256" key="2">
    <source>
        <dbReference type="ARBA" id="ARBA00004963"/>
    </source>
</evidence>
<dbReference type="Proteomes" id="UP001520878">
    <property type="component" value="Unassembled WGS sequence"/>
</dbReference>
<keyword evidence="10" id="KW-1185">Reference proteome</keyword>
<evidence type="ECO:0000256" key="7">
    <source>
        <dbReference type="HAMAP-Rule" id="MF_01374"/>
    </source>
</evidence>
<dbReference type="Gene3D" id="3.60.15.10">
    <property type="entry name" value="Ribonuclease Z/Hydroxyacylglutathione hydrolase-like"/>
    <property type="match status" value="1"/>
</dbReference>
<dbReference type="NCBIfam" id="TIGR03413">
    <property type="entry name" value="GSH_gloB"/>
    <property type="match status" value="1"/>
</dbReference>
<dbReference type="InterPro" id="IPR036866">
    <property type="entry name" value="RibonucZ/Hydroxyglut_hydro"/>
</dbReference>
<dbReference type="InterPro" id="IPR017782">
    <property type="entry name" value="Hydroxyacylglutathione_Hdrlase"/>
</dbReference>
<keyword evidence="6 7" id="KW-0862">Zinc</keyword>
<feature type="binding site" evidence="7">
    <location>
        <position position="132"/>
    </location>
    <ligand>
        <name>Zn(2+)</name>
        <dbReference type="ChEBI" id="CHEBI:29105"/>
        <label>2</label>
    </ligand>
</feature>
<feature type="domain" description="Metallo-beta-lactamase" evidence="8">
    <location>
        <begin position="15"/>
        <end position="170"/>
    </location>
</feature>
<dbReference type="PIRSF" id="PIRSF005457">
    <property type="entry name" value="Glx"/>
    <property type="match status" value="1"/>
</dbReference>
<keyword evidence="5 7" id="KW-0378">Hydrolase</keyword>
<dbReference type="EC" id="3.1.2.6" evidence="7"/>
<evidence type="ECO:0000256" key="4">
    <source>
        <dbReference type="ARBA" id="ARBA00022723"/>
    </source>
</evidence>
<dbReference type="Pfam" id="PF00753">
    <property type="entry name" value="Lactamase_B"/>
    <property type="match status" value="2"/>
</dbReference>
<dbReference type="SMART" id="SM00849">
    <property type="entry name" value="Lactamase_B"/>
    <property type="match status" value="1"/>
</dbReference>
<comment type="cofactor">
    <cofactor evidence="7">
        <name>Zn(2+)</name>
        <dbReference type="ChEBI" id="CHEBI:29105"/>
    </cofactor>
    <text evidence="7">Binds 2 Zn(2+) ions per subunit.</text>
</comment>
<comment type="similarity">
    <text evidence="3 7">Belongs to the metallo-beta-lactamase superfamily. Glyoxalase II family.</text>
</comment>
<comment type="function">
    <text evidence="7">Thiolesterase that catalyzes the hydrolysis of S-D-lactoyl-glutathione to form glutathione and D-lactic acid.</text>
</comment>
<evidence type="ECO:0000313" key="9">
    <source>
        <dbReference type="EMBL" id="MCC2616190.1"/>
    </source>
</evidence>
<dbReference type="InterPro" id="IPR050110">
    <property type="entry name" value="Glyoxalase_II_hydrolase"/>
</dbReference>
<evidence type="ECO:0000256" key="1">
    <source>
        <dbReference type="ARBA" id="ARBA00001623"/>
    </source>
</evidence>
<evidence type="ECO:0000313" key="10">
    <source>
        <dbReference type="Proteomes" id="UP001520878"/>
    </source>
</evidence>
<comment type="subunit">
    <text evidence="7">Monomer.</text>
</comment>
<sequence>MTQAIHITPIPAFNDNYIWCLHTDKDAVVVDPGDPDAVETFLQRRGLVLSGILITHHHWDHTDGLPALGQRWPDAPVFGPDNPTIDGITHTVGDGDTVTLAGLSLSLDVIAVPGHTLDHIAYVSDLGVFCGDTLFSAGCGRLFEGTAQQMHDSLQRLMQLNDDMAVYCTHEYTAANVRFALMVEPQNADLQAFSRWVSDQRAKPAPTLPSTIGREKRINPFVRVTQPTVLDSVKQHCQLADEAPASVFAALRKWKDTA</sequence>
<feature type="binding site" evidence="7">
    <location>
        <position position="115"/>
    </location>
    <ligand>
        <name>Zn(2+)</name>
        <dbReference type="ChEBI" id="CHEBI:29105"/>
        <label>1</label>
    </ligand>
</feature>
<feature type="binding site" evidence="7">
    <location>
        <position position="60"/>
    </location>
    <ligand>
        <name>Zn(2+)</name>
        <dbReference type="ChEBI" id="CHEBI:29105"/>
        <label>2</label>
    </ligand>
</feature>
<dbReference type="PANTHER" id="PTHR43705:SF1">
    <property type="entry name" value="HYDROXYACYLGLUTATHIONE HYDROLASE GLOB"/>
    <property type="match status" value="1"/>
</dbReference>
<protein>
    <recommendedName>
        <fullName evidence="7">Hydroxyacylglutathione hydrolase</fullName>
        <ecNumber evidence="7">3.1.2.6</ecNumber>
    </recommendedName>
    <alternativeName>
        <fullName evidence="7">Glyoxalase II</fullName>
        <shortName evidence="7">Glx II</shortName>
    </alternativeName>
</protein>
<dbReference type="SUPFAM" id="SSF56281">
    <property type="entry name" value="Metallo-hydrolase/oxidoreductase"/>
    <property type="match status" value="1"/>
</dbReference>
<dbReference type="HAMAP" id="MF_01374">
    <property type="entry name" value="Glyoxalase_2"/>
    <property type="match status" value="1"/>
</dbReference>
<evidence type="ECO:0000256" key="6">
    <source>
        <dbReference type="ARBA" id="ARBA00022833"/>
    </source>
</evidence>
<organism evidence="9 10">
    <name type="scientific">Fluctibacter halophilus</name>
    <dbReference type="NCBI Taxonomy" id="226011"/>
    <lineage>
        <taxon>Bacteria</taxon>
        <taxon>Pseudomonadati</taxon>
        <taxon>Pseudomonadota</taxon>
        <taxon>Gammaproteobacteria</taxon>
        <taxon>Alteromonadales</taxon>
        <taxon>Alteromonadaceae</taxon>
        <taxon>Fluctibacter</taxon>
    </lineage>
</organism>
<dbReference type="RefSeq" id="WP_229158972.1">
    <property type="nucleotide sequence ID" value="NZ_JAJEWP010000001.1"/>
</dbReference>
<gene>
    <name evidence="7 9" type="primary">gloB</name>
    <name evidence="9" type="ORF">LJ739_08060</name>
</gene>
<dbReference type="InterPro" id="IPR001279">
    <property type="entry name" value="Metallo-B-lactamas"/>
</dbReference>
<dbReference type="InterPro" id="IPR035680">
    <property type="entry name" value="Clx_II_MBL"/>
</dbReference>
<proteinExistence type="inferred from homology"/>
<feature type="binding site" evidence="7">
    <location>
        <position position="61"/>
    </location>
    <ligand>
        <name>Zn(2+)</name>
        <dbReference type="ChEBI" id="CHEBI:29105"/>
        <label>2</label>
    </ligand>
</feature>
<dbReference type="GO" id="GO:0004416">
    <property type="term" value="F:hydroxyacylglutathione hydrolase activity"/>
    <property type="evidence" value="ECO:0007669"/>
    <property type="project" value="UniProtKB-EC"/>
</dbReference>
<feature type="binding site" evidence="7">
    <location>
        <position position="58"/>
    </location>
    <ligand>
        <name>Zn(2+)</name>
        <dbReference type="ChEBI" id="CHEBI:29105"/>
        <label>1</label>
    </ligand>
</feature>
<evidence type="ECO:0000256" key="5">
    <source>
        <dbReference type="ARBA" id="ARBA00022801"/>
    </source>
</evidence>
<dbReference type="InterPro" id="IPR032282">
    <property type="entry name" value="HAGH_C"/>
</dbReference>
<dbReference type="Pfam" id="PF16123">
    <property type="entry name" value="HAGH_C"/>
    <property type="match status" value="1"/>
</dbReference>
<comment type="pathway">
    <text evidence="2 7">Secondary metabolite metabolism; methylglyoxal degradation; (R)-lactate from methylglyoxal: step 2/2.</text>
</comment>
<evidence type="ECO:0000256" key="3">
    <source>
        <dbReference type="ARBA" id="ARBA00006759"/>
    </source>
</evidence>
<evidence type="ECO:0000259" key="8">
    <source>
        <dbReference type="SMART" id="SM00849"/>
    </source>
</evidence>
<name>A0ABS8G6L3_9ALTE</name>
<reference evidence="9 10" key="1">
    <citation type="submission" date="2021-10" db="EMBL/GenBank/DDBJ databases">
        <title>Draft genome of Aestuariibacter halophilus JC2043.</title>
        <authorList>
            <person name="Emsley S.A."/>
            <person name="Pfannmuller K.M."/>
            <person name="Ushijima B."/>
            <person name="Saw J.H."/>
            <person name="Videau P."/>
        </authorList>
    </citation>
    <scope>NUCLEOTIDE SEQUENCE [LARGE SCALE GENOMIC DNA]</scope>
    <source>
        <strain evidence="9 10">JC2043</strain>
    </source>
</reference>
<feature type="binding site" evidence="7">
    <location>
        <position position="170"/>
    </location>
    <ligand>
        <name>Zn(2+)</name>
        <dbReference type="ChEBI" id="CHEBI:29105"/>
        <label>2</label>
    </ligand>
</feature>
<comment type="caution">
    <text evidence="9">The sequence shown here is derived from an EMBL/GenBank/DDBJ whole genome shotgun (WGS) entry which is preliminary data.</text>
</comment>